<sequence>MAKLSLIDKSSKTTICSGNLYRAYRARLGSHKRPDTGNILFLVSFASKLTQDKDIEIQWALKSRYEWNGFDV</sequence>
<gene>
    <name evidence="1" type="ORF">CEV32_0650</name>
</gene>
<dbReference type="Proteomes" id="UP000216345">
    <property type="component" value="Unassembled WGS sequence"/>
</dbReference>
<evidence type="ECO:0000313" key="2">
    <source>
        <dbReference type="Proteomes" id="UP000216345"/>
    </source>
</evidence>
<comment type="caution">
    <text evidence="1">The sequence shown here is derived from an EMBL/GenBank/DDBJ whole genome shotgun (WGS) entry which is preliminary data.</text>
</comment>
<organism evidence="1 2">
    <name type="scientific">Brucella rhizosphaerae</name>
    <dbReference type="NCBI Taxonomy" id="571254"/>
    <lineage>
        <taxon>Bacteria</taxon>
        <taxon>Pseudomonadati</taxon>
        <taxon>Pseudomonadota</taxon>
        <taxon>Alphaproteobacteria</taxon>
        <taxon>Hyphomicrobiales</taxon>
        <taxon>Brucellaceae</taxon>
        <taxon>Brucella/Ochrobactrum group</taxon>
        <taxon>Brucella</taxon>
    </lineage>
</organism>
<keyword evidence="2" id="KW-1185">Reference proteome</keyword>
<accession>A0A256FII0</accession>
<name>A0A256FII0_9HYPH</name>
<reference evidence="1 2" key="1">
    <citation type="submission" date="2017-07" db="EMBL/GenBank/DDBJ databases">
        <title>Phylogenetic study on the rhizospheric bacterium Ochrobactrum sp. A44.</title>
        <authorList>
            <person name="Krzyzanowska D.M."/>
            <person name="Ossowicki A."/>
            <person name="Rajewska M."/>
            <person name="Maciag T."/>
            <person name="Kaczynski Z."/>
            <person name="Czerwicka M."/>
            <person name="Jafra S."/>
        </authorList>
    </citation>
    <scope>NUCLEOTIDE SEQUENCE [LARGE SCALE GENOMIC DNA]</scope>
    <source>
        <strain evidence="1 2">PR17</strain>
    </source>
</reference>
<protein>
    <submittedName>
        <fullName evidence="1">Uncharacterized protein</fullName>
    </submittedName>
</protein>
<evidence type="ECO:0000313" key="1">
    <source>
        <dbReference type="EMBL" id="OYR14643.1"/>
    </source>
</evidence>
<dbReference type="AlphaFoldDB" id="A0A256FII0"/>
<proteinExistence type="predicted"/>
<dbReference type="EMBL" id="NNRK01000026">
    <property type="protein sequence ID" value="OYR14643.1"/>
    <property type="molecule type" value="Genomic_DNA"/>
</dbReference>